<protein>
    <submittedName>
        <fullName evidence="2">Uncharacterized protein</fullName>
    </submittedName>
</protein>
<reference evidence="3" key="1">
    <citation type="journal article" date="2011" name="Nature">
        <title>Genome sequence and analysis of the tuber crop potato.</title>
        <authorList>
            <consortium name="The Potato Genome Sequencing Consortium"/>
        </authorList>
    </citation>
    <scope>NUCLEOTIDE SEQUENCE [LARGE SCALE GENOMIC DNA]</scope>
    <source>
        <strain evidence="3">cv. DM1-3 516 R44</strain>
    </source>
</reference>
<name>M1DUP0_SOLTU</name>
<sequence length="228" mass="24872">MTSKSQRNEEGEQEARRDTARKRLDEVKSNLEELEEVNKEGLTNLELKLTEAFSSLHREFKTLKRQVDETATAGVAGPVTVRDKFVTLMKPYFEDVEDEGRGQTGRAQIFITPPAVDKQIEAIIDHQLVRGKGWNNSSSQFLVHWKGTVCGARVVAKSGGGACTAPQGATLNSSNSGGEADSSCASAGLKQHIDYFPAFREDLETLEGHVAAMTYSQKGSPSEGTRVP</sequence>
<proteinExistence type="predicted"/>
<evidence type="ECO:0000256" key="1">
    <source>
        <dbReference type="SAM" id="MobiDB-lite"/>
    </source>
</evidence>
<dbReference type="InParanoid" id="M1DUP0"/>
<evidence type="ECO:0000313" key="3">
    <source>
        <dbReference type="Proteomes" id="UP000011115"/>
    </source>
</evidence>
<feature type="region of interest" description="Disordered" evidence="1">
    <location>
        <begin position="1"/>
        <end position="24"/>
    </location>
</feature>
<dbReference type="PaxDb" id="4113-PGSC0003DMT400094692"/>
<accession>M1DUP0</accession>
<dbReference type="Proteomes" id="UP000011115">
    <property type="component" value="Unassembled WGS sequence"/>
</dbReference>
<dbReference type="Gramene" id="PGSC0003DMT400094692">
    <property type="protein sequence ID" value="PGSC0003DMT400094692"/>
    <property type="gene ID" value="PGSC0003DMG400044263"/>
</dbReference>
<organism evidence="2 3">
    <name type="scientific">Solanum tuberosum</name>
    <name type="common">Potato</name>
    <dbReference type="NCBI Taxonomy" id="4113"/>
    <lineage>
        <taxon>Eukaryota</taxon>
        <taxon>Viridiplantae</taxon>
        <taxon>Streptophyta</taxon>
        <taxon>Embryophyta</taxon>
        <taxon>Tracheophyta</taxon>
        <taxon>Spermatophyta</taxon>
        <taxon>Magnoliopsida</taxon>
        <taxon>eudicotyledons</taxon>
        <taxon>Gunneridae</taxon>
        <taxon>Pentapetalae</taxon>
        <taxon>asterids</taxon>
        <taxon>lamiids</taxon>
        <taxon>Solanales</taxon>
        <taxon>Solanaceae</taxon>
        <taxon>Solanoideae</taxon>
        <taxon>Solaneae</taxon>
        <taxon>Solanum</taxon>
    </lineage>
</organism>
<dbReference type="CDD" id="cd00024">
    <property type="entry name" value="CD_CSD"/>
    <property type="match status" value="1"/>
</dbReference>
<dbReference type="HOGENOM" id="CLU_1216567_0_0_1"/>
<dbReference type="AlphaFoldDB" id="M1DUP0"/>
<keyword evidence="3" id="KW-1185">Reference proteome</keyword>
<reference evidence="2" key="2">
    <citation type="submission" date="2015-06" db="UniProtKB">
        <authorList>
            <consortium name="EnsemblPlants"/>
        </authorList>
    </citation>
    <scope>IDENTIFICATION</scope>
    <source>
        <strain evidence="2">DM1-3 516 R44</strain>
    </source>
</reference>
<evidence type="ECO:0000313" key="2">
    <source>
        <dbReference type="EnsemblPlants" id="PGSC0003DMT400094692"/>
    </source>
</evidence>
<dbReference type="EnsemblPlants" id="PGSC0003DMT400094692">
    <property type="protein sequence ID" value="PGSC0003DMT400094692"/>
    <property type="gene ID" value="PGSC0003DMG400044263"/>
</dbReference>